<feature type="compositionally biased region" description="Basic and acidic residues" evidence="1">
    <location>
        <begin position="139"/>
        <end position="150"/>
    </location>
</feature>
<dbReference type="eggNOG" id="COG3964">
    <property type="taxonomic scope" value="Bacteria"/>
</dbReference>
<feature type="domain" description="Amidohydrolase-related" evidence="2">
    <location>
        <begin position="433"/>
        <end position="510"/>
    </location>
</feature>
<name>Q98E16_RHILO</name>
<dbReference type="InterPro" id="IPR011059">
    <property type="entry name" value="Metal-dep_hydrolase_composite"/>
</dbReference>
<dbReference type="PANTHER" id="PTHR42717:SF1">
    <property type="entry name" value="IMIDAZOLONEPROPIONASE AND RELATED AMIDOHYDROLASES"/>
    <property type="match status" value="1"/>
</dbReference>
<dbReference type="InterPro" id="IPR032466">
    <property type="entry name" value="Metal_Hydrolase"/>
</dbReference>
<dbReference type="SUPFAM" id="SSF51338">
    <property type="entry name" value="Composite domain of metallo-dependent hydrolases"/>
    <property type="match status" value="1"/>
</dbReference>
<feature type="region of interest" description="Disordered" evidence="1">
    <location>
        <begin position="126"/>
        <end position="164"/>
    </location>
</feature>
<dbReference type="GO" id="GO:0019213">
    <property type="term" value="F:deacetylase activity"/>
    <property type="evidence" value="ECO:0007669"/>
    <property type="project" value="InterPro"/>
</dbReference>
<dbReference type="Proteomes" id="UP000000552">
    <property type="component" value="Chromosome"/>
</dbReference>
<gene>
    <name evidence="3" type="ordered locus">mll4451</name>
</gene>
<protein>
    <submittedName>
        <fullName evidence="3">Mll4451 protein</fullName>
    </submittedName>
</protein>
<dbReference type="CDD" id="cd01307">
    <property type="entry name" value="Met_dep_hydrolase_B"/>
    <property type="match status" value="1"/>
</dbReference>
<dbReference type="SUPFAM" id="SSF51556">
    <property type="entry name" value="Metallo-dependent hydrolases"/>
    <property type="match status" value="1"/>
</dbReference>
<dbReference type="Gene3D" id="3.20.20.140">
    <property type="entry name" value="Metal-dependent hydrolases"/>
    <property type="match status" value="1"/>
</dbReference>
<organism evidence="3 4">
    <name type="scientific">Mesorhizobium japonicum (strain LMG 29417 / CECT 9101 / MAFF 303099)</name>
    <name type="common">Mesorhizobium loti (strain MAFF 303099)</name>
    <dbReference type="NCBI Taxonomy" id="266835"/>
    <lineage>
        <taxon>Bacteria</taxon>
        <taxon>Pseudomonadati</taxon>
        <taxon>Pseudomonadota</taxon>
        <taxon>Alphaproteobacteria</taxon>
        <taxon>Hyphomicrobiales</taxon>
        <taxon>Phyllobacteriaceae</taxon>
        <taxon>Mesorhizobium</taxon>
    </lineage>
</organism>
<proteinExistence type="predicted"/>
<dbReference type="KEGG" id="mlo:mll4451"/>
<evidence type="ECO:0000313" key="3">
    <source>
        <dbReference type="EMBL" id="BAB51104.1"/>
    </source>
</evidence>
<evidence type="ECO:0000259" key="2">
    <source>
        <dbReference type="Pfam" id="PF01979"/>
    </source>
</evidence>
<evidence type="ECO:0000313" key="4">
    <source>
        <dbReference type="Proteomes" id="UP000000552"/>
    </source>
</evidence>
<dbReference type="NCBIfam" id="NF006689">
    <property type="entry name" value="PRK09237.1"/>
    <property type="match status" value="1"/>
</dbReference>
<accession>Q98E16</accession>
<sequence length="580" mass="62422">MLLSNKSPIGTGPIGINLRGSGRRPGALSRRQRSQSLAQADFWNIPCAAVARRAGRRLRLCLWPGSGRQRRHRGERRHHGTDRAGARQCEGGAGLGRLYAGRRGEDHRLAGRRARFRRLQRGLRQAFPEEPAGPHHGRIAADDRHQDRGRGGRLQARLGRQRRKPEVPKMQFDLLLKGGRLIDPASGIDAPRDVAIANGRVAAIDADIPADRAEQIVDATGCIVAPGLVDLHSHVYWGGTSLGVDADRLAAKSGTTTFIDAGSAGAGNFLGFRRHVMERSRVRILAYVNISFAGIFGFSQSVSVGECGDLRLCEPREVVAAAREHADVVVGVKVRSGKHAGGTSGIAPVDLALEAADKAGLPLMAHIDEPPPGRSEVLPRLRRGDILTHCFRPFPNAPVFASGAVRPNMRLARERGVIFDLGHGMGSFDFDVARAMLAEGLAPDVISSDVHLYCVDGPAFDILVCMSKLMALGMPLVEVLRAATQAPARAIARPDLGTLAVGTVGDVVVLRQRSGRFTFVDAVGASLVADQRLVSEGIAIGGTWWPNEAVNDVSETERFEAHAAHTHVEVAARHFGHRHE</sequence>
<dbReference type="GO" id="GO:0016810">
    <property type="term" value="F:hydrolase activity, acting on carbon-nitrogen (but not peptide) bonds"/>
    <property type="evidence" value="ECO:0007669"/>
    <property type="project" value="InterPro"/>
</dbReference>
<dbReference type="EMBL" id="BA000012">
    <property type="protein sequence ID" value="BAB51104.1"/>
    <property type="molecule type" value="Genomic_DNA"/>
</dbReference>
<reference evidence="3 4" key="1">
    <citation type="journal article" date="2000" name="DNA Res.">
        <title>Complete genome structure of the nitrogen-fixing symbiotic bacterium Mesorhizobium loti.</title>
        <authorList>
            <person name="Kaneko T."/>
            <person name="Nakamura Y."/>
            <person name="Sato S."/>
            <person name="Asamizu E."/>
            <person name="Kato T."/>
            <person name="Sasamoto S."/>
            <person name="Watanabe A."/>
            <person name="Idesawa K."/>
            <person name="Ishikawa A."/>
            <person name="Kawashima K."/>
            <person name="Kimura T."/>
            <person name="Kishida Y."/>
            <person name="Kiyokawa C."/>
            <person name="Kohara M."/>
            <person name="Matsumoto M."/>
            <person name="Matsuno A."/>
            <person name="Mochizuki Y."/>
            <person name="Nakayama S."/>
            <person name="Nakazaki N."/>
            <person name="Shimpo S."/>
            <person name="Sugimoto M."/>
            <person name="Takeuchi C."/>
            <person name="Yamada M."/>
            <person name="Tabata S."/>
        </authorList>
    </citation>
    <scope>NUCLEOTIDE SEQUENCE [LARGE SCALE GENOMIC DNA]</scope>
    <source>
        <strain evidence="4">LMG 29417 / CECT 9101 / MAFF 303099</strain>
    </source>
</reference>
<dbReference type="InterPro" id="IPR006680">
    <property type="entry name" value="Amidohydro-rel"/>
</dbReference>
<dbReference type="AlphaFoldDB" id="Q98E16"/>
<dbReference type="Pfam" id="PF01979">
    <property type="entry name" value="Amidohydro_1"/>
    <property type="match status" value="1"/>
</dbReference>
<feature type="region of interest" description="Disordered" evidence="1">
    <location>
        <begin position="1"/>
        <end position="33"/>
    </location>
</feature>
<dbReference type="InterPro" id="IPR020043">
    <property type="entry name" value="Deacetylase_Atu3266-like"/>
</dbReference>
<dbReference type="Gene3D" id="2.30.40.10">
    <property type="entry name" value="Urease, subunit C, domain 1"/>
    <property type="match status" value="1"/>
</dbReference>
<feature type="compositionally biased region" description="Basic residues" evidence="1">
    <location>
        <begin position="68"/>
        <end position="80"/>
    </location>
</feature>
<dbReference type="PANTHER" id="PTHR42717">
    <property type="entry name" value="DIHYDROOROTASE-RELATED"/>
    <property type="match status" value="1"/>
</dbReference>
<evidence type="ECO:0000256" key="1">
    <source>
        <dbReference type="SAM" id="MobiDB-lite"/>
    </source>
</evidence>
<feature type="region of interest" description="Disordered" evidence="1">
    <location>
        <begin position="67"/>
        <end position="89"/>
    </location>
</feature>
<dbReference type="HOGENOM" id="CLU_469994_0_0_5"/>